<sequence>MDVWTLCFVWVREHEKCLVMRREKKTVKSNFRFRNPTSRSQTPCVFSQLLSHDRDRDPARDSGTRSSQAKGEAEGLNLSDLSMSRTNPPTTKRRLPSGLIIGSGQNVTAPVCRLALCGLTNDTAPSSTEPLWVCVRWGRFTTSYASLFRCLRDFLCGPFRGNQRRETSQKIVMARRLGTGITETARLVGCSRSAVVDIHAKWIIDGDTSRRCQGVVDHASSKNKDVGDCPTW</sequence>
<dbReference type="Proteomes" id="UP000499080">
    <property type="component" value="Unassembled WGS sequence"/>
</dbReference>
<feature type="compositionally biased region" description="Polar residues" evidence="1">
    <location>
        <begin position="79"/>
        <end position="90"/>
    </location>
</feature>
<dbReference type="EMBL" id="BGPR01052787">
    <property type="protein sequence ID" value="GBO29623.1"/>
    <property type="molecule type" value="Genomic_DNA"/>
</dbReference>
<dbReference type="AlphaFoldDB" id="A0A4Y2VW36"/>
<feature type="region of interest" description="Disordered" evidence="1">
    <location>
        <begin position="52"/>
        <end position="98"/>
    </location>
</feature>
<accession>A0A4Y2VW36</accession>
<feature type="compositionally biased region" description="Basic and acidic residues" evidence="1">
    <location>
        <begin position="52"/>
        <end position="63"/>
    </location>
</feature>
<reference evidence="2 3" key="1">
    <citation type="journal article" date="2019" name="Sci. Rep.">
        <title>Orb-weaving spider Araneus ventricosus genome elucidates the spidroin gene catalogue.</title>
        <authorList>
            <person name="Kono N."/>
            <person name="Nakamura H."/>
            <person name="Ohtoshi R."/>
            <person name="Moran D.A.P."/>
            <person name="Shinohara A."/>
            <person name="Yoshida Y."/>
            <person name="Fujiwara M."/>
            <person name="Mori M."/>
            <person name="Tomita M."/>
            <person name="Arakawa K."/>
        </authorList>
    </citation>
    <scope>NUCLEOTIDE SEQUENCE [LARGE SCALE GENOMIC DNA]</scope>
</reference>
<gene>
    <name evidence="2" type="ORF">AVEN_154375_1</name>
</gene>
<organism evidence="2 3">
    <name type="scientific">Araneus ventricosus</name>
    <name type="common">Orbweaver spider</name>
    <name type="synonym">Epeira ventricosa</name>
    <dbReference type="NCBI Taxonomy" id="182803"/>
    <lineage>
        <taxon>Eukaryota</taxon>
        <taxon>Metazoa</taxon>
        <taxon>Ecdysozoa</taxon>
        <taxon>Arthropoda</taxon>
        <taxon>Chelicerata</taxon>
        <taxon>Arachnida</taxon>
        <taxon>Araneae</taxon>
        <taxon>Araneomorphae</taxon>
        <taxon>Entelegynae</taxon>
        <taxon>Araneoidea</taxon>
        <taxon>Araneidae</taxon>
        <taxon>Araneus</taxon>
    </lineage>
</organism>
<proteinExistence type="predicted"/>
<evidence type="ECO:0000313" key="2">
    <source>
        <dbReference type="EMBL" id="GBO29623.1"/>
    </source>
</evidence>
<evidence type="ECO:0000256" key="1">
    <source>
        <dbReference type="SAM" id="MobiDB-lite"/>
    </source>
</evidence>
<comment type="caution">
    <text evidence="2">The sequence shown here is derived from an EMBL/GenBank/DDBJ whole genome shotgun (WGS) entry which is preliminary data.</text>
</comment>
<keyword evidence="3" id="KW-1185">Reference proteome</keyword>
<name>A0A4Y2VW36_ARAVE</name>
<protein>
    <submittedName>
        <fullName evidence="2">Uncharacterized protein</fullName>
    </submittedName>
</protein>
<evidence type="ECO:0000313" key="3">
    <source>
        <dbReference type="Proteomes" id="UP000499080"/>
    </source>
</evidence>